<reference evidence="1" key="1">
    <citation type="submission" date="2021-05" db="EMBL/GenBank/DDBJ databases">
        <authorList>
            <person name="Alioto T."/>
            <person name="Alioto T."/>
            <person name="Gomez Garrido J."/>
        </authorList>
    </citation>
    <scope>NUCLEOTIDE SEQUENCE</scope>
</reference>
<dbReference type="AlphaFoldDB" id="A0A8D8ZSV4"/>
<protein>
    <submittedName>
        <fullName evidence="1">Uncharacterized protein</fullName>
    </submittedName>
</protein>
<dbReference type="EMBL" id="HBUF01533599">
    <property type="protein sequence ID" value="CAG6752531.1"/>
    <property type="molecule type" value="Transcribed_RNA"/>
</dbReference>
<dbReference type="EMBL" id="HBUF01533598">
    <property type="protein sequence ID" value="CAG6752530.1"/>
    <property type="molecule type" value="Transcribed_RNA"/>
</dbReference>
<organism evidence="1">
    <name type="scientific">Cacopsylla melanoneura</name>
    <dbReference type="NCBI Taxonomy" id="428564"/>
    <lineage>
        <taxon>Eukaryota</taxon>
        <taxon>Metazoa</taxon>
        <taxon>Ecdysozoa</taxon>
        <taxon>Arthropoda</taxon>
        <taxon>Hexapoda</taxon>
        <taxon>Insecta</taxon>
        <taxon>Pterygota</taxon>
        <taxon>Neoptera</taxon>
        <taxon>Paraneoptera</taxon>
        <taxon>Hemiptera</taxon>
        <taxon>Sternorrhyncha</taxon>
        <taxon>Psylloidea</taxon>
        <taxon>Psyllidae</taxon>
        <taxon>Psyllinae</taxon>
        <taxon>Cacopsylla</taxon>
    </lineage>
</organism>
<accession>A0A8D8ZSV4</accession>
<evidence type="ECO:0000313" key="1">
    <source>
        <dbReference type="EMBL" id="CAG6752530.1"/>
    </source>
</evidence>
<sequence>MMIMTNVFILSPKTVANSVLAQIVDIDSSEPSAQWFTLSQMRSVEMQNASTLQLNSAHECLGSLKAVMTSLNPLASVPQLSVTYFNVTKLVRVKIAPTSCFVFLQVMSAL</sequence>
<proteinExistence type="predicted"/>
<name>A0A8D8ZSV4_9HEMI</name>